<gene>
    <name evidence="1" type="ORF">HF394_10775</name>
</gene>
<name>A0A7H8QBU4_9BACL</name>
<dbReference type="AlphaFoldDB" id="A0A7H8QBU4"/>
<keyword evidence="2" id="KW-1185">Reference proteome</keyword>
<proteinExistence type="predicted"/>
<dbReference type="Proteomes" id="UP000509222">
    <property type="component" value="Chromosome"/>
</dbReference>
<evidence type="ECO:0000313" key="2">
    <source>
        <dbReference type="Proteomes" id="UP000509222"/>
    </source>
</evidence>
<dbReference type="EMBL" id="CP051177">
    <property type="protein sequence ID" value="QKX51032.1"/>
    <property type="molecule type" value="Genomic_DNA"/>
</dbReference>
<sequence>MEIEYGTKREIVGDLIRAFTKSPFDVIDEIKQEHEMSTENFKSRGAWDVRFDRIKHTALHHELAVLTKKRGIWTFICVLDLDSGTLFVFSKKNNLESIMKKLGRKSIHYFHAFVSVDSHPMDLDEQQLSFFPILHEEYEARRLQEIRKILGEDYPSVSQVVFLVADEVHGKILGAKAMLFNRFFEEIAIDDLSLYIVEEGYSDIFTVEETDTIEEEKTLIPKVKEQVKKRRDYFEKEVPQKKQENKDVNEEDKS</sequence>
<reference evidence="2" key="1">
    <citation type="submission" date="2020-06" db="EMBL/GenBank/DDBJ databases">
        <title>Isolation of Planomicrobium glaciei.</title>
        <authorList>
            <person name="Malisova L."/>
            <person name="Safrankova R."/>
            <person name="Jakubu V."/>
            <person name="Spanelova P."/>
        </authorList>
    </citation>
    <scope>NUCLEOTIDE SEQUENCE [LARGE SCALE GENOMIC DNA]</scope>
    <source>
        <strain evidence="2">NRL-ATB46093</strain>
    </source>
</reference>
<evidence type="ECO:0000313" key="1">
    <source>
        <dbReference type="EMBL" id="QKX51032.1"/>
    </source>
</evidence>
<dbReference type="Pfam" id="PF19448">
    <property type="entry name" value="DUF5986"/>
    <property type="match status" value="1"/>
</dbReference>
<dbReference type="InterPro" id="IPR046028">
    <property type="entry name" value="DUF5986"/>
</dbReference>
<protein>
    <submittedName>
        <fullName evidence="1">Uncharacterized protein</fullName>
    </submittedName>
</protein>
<organism evidence="1 2">
    <name type="scientific">Planococcus glaciei</name>
    <dbReference type="NCBI Taxonomy" id="459472"/>
    <lineage>
        <taxon>Bacteria</taxon>
        <taxon>Bacillati</taxon>
        <taxon>Bacillota</taxon>
        <taxon>Bacilli</taxon>
        <taxon>Bacillales</taxon>
        <taxon>Caryophanaceae</taxon>
        <taxon>Planococcus</taxon>
    </lineage>
</organism>
<accession>A0A7H8QBU4</accession>
<dbReference type="RefSeq" id="WP_176294590.1">
    <property type="nucleotide sequence ID" value="NZ_CP051177.1"/>
</dbReference>